<keyword evidence="3" id="KW-1185">Reference proteome</keyword>
<reference evidence="2 3" key="1">
    <citation type="journal article" date="2019" name="Sci. Rep.">
        <title>Comparative genomics of chytrid fungi reveal insights into the obligate biotrophic and pathogenic lifestyle of Synchytrium endobioticum.</title>
        <authorList>
            <person name="van de Vossenberg B.T.L.H."/>
            <person name="Warris S."/>
            <person name="Nguyen H.D.T."/>
            <person name="van Gent-Pelzer M.P.E."/>
            <person name="Joly D.L."/>
            <person name="van de Geest H.C."/>
            <person name="Bonants P.J.M."/>
            <person name="Smith D.S."/>
            <person name="Levesque C.A."/>
            <person name="van der Lee T.A.J."/>
        </authorList>
    </citation>
    <scope>NUCLEOTIDE SEQUENCE [LARGE SCALE GENOMIC DNA]</scope>
    <source>
        <strain evidence="2 3">MB42</strain>
    </source>
</reference>
<dbReference type="AlphaFoldDB" id="A0A507CDJ6"/>
<feature type="region of interest" description="Disordered" evidence="1">
    <location>
        <begin position="255"/>
        <end position="276"/>
    </location>
</feature>
<dbReference type="VEuPathDB" id="FungiDB:SeMB42_g07157"/>
<dbReference type="Proteomes" id="UP000317494">
    <property type="component" value="Unassembled WGS sequence"/>
</dbReference>
<feature type="compositionally biased region" description="Polar residues" evidence="1">
    <location>
        <begin position="121"/>
        <end position="134"/>
    </location>
</feature>
<proteinExistence type="predicted"/>
<gene>
    <name evidence="2" type="ORF">SeMB42_g07157</name>
</gene>
<feature type="region of interest" description="Disordered" evidence="1">
    <location>
        <begin position="1"/>
        <end position="154"/>
    </location>
</feature>
<feature type="compositionally biased region" description="Low complexity" evidence="1">
    <location>
        <begin position="33"/>
        <end position="49"/>
    </location>
</feature>
<evidence type="ECO:0000313" key="3">
    <source>
        <dbReference type="Proteomes" id="UP000317494"/>
    </source>
</evidence>
<comment type="caution">
    <text evidence="2">The sequence shown here is derived from an EMBL/GenBank/DDBJ whole genome shotgun (WGS) entry which is preliminary data.</text>
</comment>
<feature type="compositionally biased region" description="Polar residues" evidence="1">
    <location>
        <begin position="61"/>
        <end position="82"/>
    </location>
</feature>
<name>A0A507CDJ6_9FUNG</name>
<evidence type="ECO:0000256" key="1">
    <source>
        <dbReference type="SAM" id="MobiDB-lite"/>
    </source>
</evidence>
<accession>A0A507CDJ6</accession>
<protein>
    <submittedName>
        <fullName evidence="2">Uncharacterized protein</fullName>
    </submittedName>
</protein>
<dbReference type="EMBL" id="QEAN01000467">
    <property type="protein sequence ID" value="TPX35613.1"/>
    <property type="molecule type" value="Genomic_DNA"/>
</dbReference>
<sequence>MLSFVTGLFNRKSNNRPSYEPYPNMTNSRRDNSISSTSSYANVANGRRNGAADDMEAGHIHSSTTCNNESFNNDTVPNSDPHQSNDSRGEAHGSNWMSTPPEIDNPNPNKSDHAYPANGFHGQSISRHSQSEAPINTFDRSGFHSNDPNDSESKLEQLISKVDCMSQRLEKVENSLGKGETLTEERLLKLFQSFAKYMMNHMNDQFQFTQNEIKVHTLTLEPRITGIVESKCHQLLSQSRANCETVVRKLEDHKNMANKDKDGRRNERDMAEKREKDLHRQIADLEKSCADLRKALEQAKQENPTVSCILSWLGNPFAGSKPQEYPPLSRDTSVGHHRSFPAAQHAGKSLTVCTVFLVTQGKFDKVVEGIGAAMKEQLGTGNLVRYKFVTHSIAELLDASKNIAASIDVVFLIGQHCNNRIRMSDRKSYGELNALFGGDAESDRRYLLLLSLADPANATLPPLDDANAVTGMEASEMIRKNMSPVFMSKDPHKMKLCDANAKVICQLNEWTLATTMKVPKSF</sequence>
<organism evidence="2 3">
    <name type="scientific">Synchytrium endobioticum</name>
    <dbReference type="NCBI Taxonomy" id="286115"/>
    <lineage>
        <taxon>Eukaryota</taxon>
        <taxon>Fungi</taxon>
        <taxon>Fungi incertae sedis</taxon>
        <taxon>Chytridiomycota</taxon>
        <taxon>Chytridiomycota incertae sedis</taxon>
        <taxon>Chytridiomycetes</taxon>
        <taxon>Synchytriales</taxon>
        <taxon>Synchytriaceae</taxon>
        <taxon>Synchytrium</taxon>
    </lineage>
</organism>
<evidence type="ECO:0000313" key="2">
    <source>
        <dbReference type="EMBL" id="TPX35613.1"/>
    </source>
</evidence>